<dbReference type="OMA" id="QYRSEFR"/>
<evidence type="ECO:0000256" key="3">
    <source>
        <dbReference type="SAM" id="MobiDB-lite"/>
    </source>
</evidence>
<dbReference type="OrthoDB" id="6259853at2759"/>
<dbReference type="PANTHER" id="PTHR22691">
    <property type="entry name" value="YEAST SPT2-RELATED"/>
    <property type="match status" value="1"/>
</dbReference>
<dbReference type="EMBL" id="BACD03000086">
    <property type="protein sequence ID" value="GAO52781.1"/>
    <property type="molecule type" value="Genomic_DNA"/>
</dbReference>
<feature type="compositionally biased region" description="Low complexity" evidence="3">
    <location>
        <begin position="182"/>
        <end position="196"/>
    </location>
</feature>
<reference evidence="4 5" key="3">
    <citation type="journal article" date="2015" name="Genome Announc.">
        <title>Draft Genome Sequence of the Archiascomycetous Yeast Saitoella complicata.</title>
        <authorList>
            <person name="Yamauchi K."/>
            <person name="Kondo S."/>
            <person name="Hamamoto M."/>
            <person name="Takahashi Y."/>
            <person name="Ogura Y."/>
            <person name="Hayashi T."/>
            <person name="Nishida H."/>
        </authorList>
    </citation>
    <scope>NUCLEOTIDE SEQUENCE [LARGE SCALE GENOMIC DNA]</scope>
    <source>
        <strain evidence="4 5">NRRL Y-17804</strain>
    </source>
</reference>
<dbReference type="GO" id="GO:0006360">
    <property type="term" value="P:transcription by RNA polymerase I"/>
    <property type="evidence" value="ECO:0007669"/>
    <property type="project" value="TreeGrafter"/>
</dbReference>
<feature type="compositionally biased region" description="Basic and acidic residues" evidence="3">
    <location>
        <begin position="147"/>
        <end position="164"/>
    </location>
</feature>
<gene>
    <name evidence="4" type="ORF">G7K_6848-t1</name>
</gene>
<comment type="caution">
    <text evidence="4">The sequence shown here is derived from an EMBL/GenBank/DDBJ whole genome shotgun (WGS) entry which is preliminary data.</text>
</comment>
<reference evidence="4 5" key="2">
    <citation type="journal article" date="2014" name="J. Gen. Appl. Microbiol.">
        <title>The early diverging ascomycetous budding yeast Saitoella complicata has three histone deacetylases belonging to the Clr6, Hos2, and Rpd3 lineages.</title>
        <authorList>
            <person name="Nishida H."/>
            <person name="Matsumoto T."/>
            <person name="Kondo S."/>
            <person name="Hamamoto M."/>
            <person name="Yoshikawa H."/>
        </authorList>
    </citation>
    <scope>NUCLEOTIDE SEQUENCE [LARGE SCALE GENOMIC DNA]</scope>
    <source>
        <strain evidence="4 5">NRRL Y-17804</strain>
    </source>
</reference>
<dbReference type="GO" id="GO:0005730">
    <property type="term" value="C:nucleolus"/>
    <property type="evidence" value="ECO:0007669"/>
    <property type="project" value="TreeGrafter"/>
</dbReference>
<sequence length="456" mass="50083">MSNREFKKLLALASSNADQQKHEIERLKQQEAEEKRRRDLAEKQQQERERKQAEFIRQRKLEHEKQEAKRREVEKNKLSYAQARAERQRQTDELLGVAAKSGGKGQTASAARSAASSTSASKGQAPVAAVPQKPKSTSFSALMKQAAKVDPEALKASPKLREHAGSPSRVRTSRLGNMNQGAPSTASSRTTPSAQSMASSRLGSNPPSRNGMSAPSSMSAVVRKGGKYVTTQMTALGGGAPRDRRTIEEIQNDLARTKLQAGGPVSRPGNMASRSTVAEAKPVTSSGSRLGNQKPKTATIKAAPEPEQKKPKPAPGPSVSVLDFIKQKNGGGATPPKKTSSSNASAYNRARAAGAPRRHDPFEEEDDDMDDFIADEDEEEEEADIRNEIWKIMGKDKRKYAAMDVMSDDEDMEATGVDVWREESKAARLARLEDEEEERREAERAKQKRLKKLRKD</sequence>
<evidence type="ECO:0000256" key="1">
    <source>
        <dbReference type="ARBA" id="ARBA00006461"/>
    </source>
</evidence>
<keyword evidence="2" id="KW-0175">Coiled coil</keyword>
<dbReference type="GO" id="GO:0006334">
    <property type="term" value="P:nucleosome assembly"/>
    <property type="evidence" value="ECO:0007669"/>
    <property type="project" value="TreeGrafter"/>
</dbReference>
<evidence type="ECO:0008006" key="6">
    <source>
        <dbReference type="Google" id="ProtNLM"/>
    </source>
</evidence>
<feature type="compositionally biased region" description="Polar residues" evidence="3">
    <location>
        <begin position="197"/>
        <end position="219"/>
    </location>
</feature>
<comment type="similarity">
    <text evidence="1">Belongs to the SPT2 family.</text>
</comment>
<dbReference type="PANTHER" id="PTHR22691:SF8">
    <property type="entry name" value="PROTEIN SPT2 HOMOLOG"/>
    <property type="match status" value="1"/>
</dbReference>
<protein>
    <recommendedName>
        <fullName evidence="6">SPT2 chromatin protein</fullName>
    </recommendedName>
</protein>
<accession>A0A0E9NSX7</accession>
<dbReference type="GO" id="GO:0003677">
    <property type="term" value="F:DNA binding"/>
    <property type="evidence" value="ECO:0007669"/>
    <property type="project" value="TreeGrafter"/>
</dbReference>
<keyword evidence="5" id="KW-1185">Reference proteome</keyword>
<proteinExistence type="inferred from homology"/>
<name>A0A0E9NSX7_SAICN</name>
<evidence type="ECO:0000313" key="4">
    <source>
        <dbReference type="EMBL" id="GAO52781.1"/>
    </source>
</evidence>
<dbReference type="AlphaFoldDB" id="A0A0E9NSX7"/>
<feature type="region of interest" description="Disordered" evidence="3">
    <location>
        <begin position="429"/>
        <end position="456"/>
    </location>
</feature>
<dbReference type="Proteomes" id="UP000033140">
    <property type="component" value="Unassembled WGS sequence"/>
</dbReference>
<dbReference type="Pfam" id="PF08243">
    <property type="entry name" value="SPT2"/>
    <property type="match status" value="1"/>
</dbReference>
<feature type="compositionally biased region" description="Low complexity" evidence="3">
    <location>
        <begin position="340"/>
        <end position="355"/>
    </location>
</feature>
<evidence type="ECO:0000256" key="2">
    <source>
        <dbReference type="ARBA" id="ARBA00023054"/>
    </source>
</evidence>
<feature type="compositionally biased region" description="Basic and acidic residues" evidence="3">
    <location>
        <begin position="19"/>
        <end position="77"/>
    </location>
</feature>
<feature type="compositionally biased region" description="Basic residues" evidence="3">
    <location>
        <begin position="446"/>
        <end position="456"/>
    </location>
</feature>
<dbReference type="GO" id="GO:0042393">
    <property type="term" value="F:histone binding"/>
    <property type="evidence" value="ECO:0007669"/>
    <property type="project" value="TreeGrafter"/>
</dbReference>
<reference evidence="4 5" key="1">
    <citation type="journal article" date="2011" name="J. Gen. Appl. Microbiol.">
        <title>Draft genome sequencing of the enigmatic yeast Saitoella complicata.</title>
        <authorList>
            <person name="Nishida H."/>
            <person name="Hamamoto M."/>
            <person name="Sugiyama J."/>
        </authorList>
    </citation>
    <scope>NUCLEOTIDE SEQUENCE [LARGE SCALE GENOMIC DNA]</scope>
    <source>
        <strain evidence="4 5">NRRL Y-17804</strain>
    </source>
</reference>
<dbReference type="RefSeq" id="XP_019023501.1">
    <property type="nucleotide sequence ID" value="XM_019166906.1"/>
</dbReference>
<dbReference type="InterPro" id="IPR013256">
    <property type="entry name" value="Chromatin_SPT2"/>
</dbReference>
<feature type="compositionally biased region" description="Polar residues" evidence="3">
    <location>
        <begin position="283"/>
        <end position="296"/>
    </location>
</feature>
<feature type="region of interest" description="Disordered" evidence="3">
    <location>
        <begin position="12"/>
        <end position="370"/>
    </location>
</feature>
<dbReference type="STRING" id="698492.A0A0E9NSX7"/>
<dbReference type="SMART" id="SM00784">
    <property type="entry name" value="SPT2"/>
    <property type="match status" value="1"/>
</dbReference>
<feature type="compositionally biased region" description="Low complexity" evidence="3">
    <location>
        <begin position="107"/>
        <end position="121"/>
    </location>
</feature>
<evidence type="ECO:0000313" key="5">
    <source>
        <dbReference type="Proteomes" id="UP000033140"/>
    </source>
</evidence>
<organism evidence="4 5">
    <name type="scientific">Saitoella complicata (strain BCRC 22490 / CBS 7301 / JCM 7358 / NBRC 10748 / NRRL Y-17804)</name>
    <dbReference type="NCBI Taxonomy" id="698492"/>
    <lineage>
        <taxon>Eukaryota</taxon>
        <taxon>Fungi</taxon>
        <taxon>Dikarya</taxon>
        <taxon>Ascomycota</taxon>
        <taxon>Taphrinomycotina</taxon>
        <taxon>Taphrinomycotina incertae sedis</taxon>
        <taxon>Saitoella</taxon>
    </lineage>
</organism>